<feature type="region of interest" description="Disordered" evidence="1">
    <location>
        <begin position="1"/>
        <end position="36"/>
    </location>
</feature>
<accession>A0A834BQU5</accession>
<feature type="region of interest" description="Disordered" evidence="1">
    <location>
        <begin position="49"/>
        <end position="72"/>
    </location>
</feature>
<dbReference type="Proteomes" id="UP000646548">
    <property type="component" value="Unassembled WGS sequence"/>
</dbReference>
<sequence>MDRSRTESINVSEMMGQRDPGPPSPAPIGAPSATDPAFLRDVTVRIKHKEEAGSERSLLDTRERRELGEASL</sequence>
<evidence type="ECO:0000313" key="2">
    <source>
        <dbReference type="EMBL" id="KAF6714558.1"/>
    </source>
</evidence>
<reference evidence="2" key="1">
    <citation type="journal article" name="BMC Genomics">
        <title>Long-read sequencing and de novo genome assembly of marine medaka (Oryzias melastigma).</title>
        <authorList>
            <person name="Liang P."/>
            <person name="Saqib H.S.A."/>
            <person name="Ni X."/>
            <person name="Shen Y."/>
        </authorList>
    </citation>
    <scope>NUCLEOTIDE SEQUENCE</scope>
    <source>
        <strain evidence="2">Bigg-433</strain>
    </source>
</reference>
<proteinExistence type="predicted"/>
<protein>
    <submittedName>
        <fullName evidence="2">Uncharacterized protein</fullName>
    </submittedName>
</protein>
<evidence type="ECO:0000256" key="1">
    <source>
        <dbReference type="SAM" id="MobiDB-lite"/>
    </source>
</evidence>
<dbReference type="AlphaFoldDB" id="A0A834BQU5"/>
<comment type="caution">
    <text evidence="2">The sequence shown here is derived from an EMBL/GenBank/DDBJ whole genome shotgun (WGS) entry which is preliminary data.</text>
</comment>
<organism evidence="2 3">
    <name type="scientific">Oryzias melastigma</name>
    <name type="common">Marine medaka</name>
    <dbReference type="NCBI Taxonomy" id="30732"/>
    <lineage>
        <taxon>Eukaryota</taxon>
        <taxon>Metazoa</taxon>
        <taxon>Chordata</taxon>
        <taxon>Craniata</taxon>
        <taxon>Vertebrata</taxon>
        <taxon>Euteleostomi</taxon>
        <taxon>Actinopterygii</taxon>
        <taxon>Neopterygii</taxon>
        <taxon>Teleostei</taxon>
        <taxon>Neoteleostei</taxon>
        <taxon>Acanthomorphata</taxon>
        <taxon>Ovalentaria</taxon>
        <taxon>Atherinomorphae</taxon>
        <taxon>Beloniformes</taxon>
        <taxon>Adrianichthyidae</taxon>
        <taxon>Oryziinae</taxon>
        <taxon>Oryzias</taxon>
    </lineage>
</organism>
<name>A0A834BQU5_ORYME</name>
<evidence type="ECO:0000313" key="3">
    <source>
        <dbReference type="Proteomes" id="UP000646548"/>
    </source>
</evidence>
<dbReference type="EMBL" id="WKFB01001230">
    <property type="protein sequence ID" value="KAF6714558.1"/>
    <property type="molecule type" value="Genomic_DNA"/>
</dbReference>
<gene>
    <name evidence="2" type="ORF">FQA47_007058</name>
</gene>